<protein>
    <submittedName>
        <fullName evidence="2">Uncharacterized protein</fullName>
    </submittedName>
</protein>
<evidence type="ECO:0000313" key="2">
    <source>
        <dbReference type="EMBL" id="ASG28550.1"/>
    </source>
</evidence>
<dbReference type="EMBL" id="CP022123">
    <property type="protein sequence ID" value="ASG28550.1"/>
    <property type="molecule type" value="Genomic_DNA"/>
</dbReference>
<accession>A0A0S1YY05</accession>
<dbReference type="AlphaFoldDB" id="A0A0S1YY05"/>
<proteinExistence type="predicted"/>
<dbReference type="Proteomes" id="UP000197638">
    <property type="component" value="Chromosome"/>
</dbReference>
<name>A0A0S1YY05_FUSNP</name>
<reference evidence="2 4" key="2">
    <citation type="submission" date="2017-06" db="EMBL/GenBank/DDBJ databases">
        <title>Genome sequencing of Fusobacterium nucleatum subsp. polymorphum KCOM 1275 (=ChDC F310).</title>
        <authorList>
            <person name="Kook J.-K."/>
            <person name="Park S.-N."/>
            <person name="Lim Y.K."/>
            <person name="Roh H."/>
        </authorList>
    </citation>
    <scope>NUCLEOTIDE SEQUENCE [LARGE SCALE GENOMIC DNA]</scope>
    <source>
        <strain evidence="2 4">KCOM 1275</strain>
    </source>
</reference>
<sequence>MLDINELIRIIKGINFDTVSNDKTMLLLQSWVNKNRNLAYDNRQSELIDLIDSLLEEGIIEDDKKTVLLKNVEEFISDIEDKSIKTYELNNIIEGIIYDGKMDNIEFYHLKEWMEENSDFMKKNKSTEDLYPVIDNILKDGIITEKGQKYLLQLLTDIIKNIQFEAKLNYLYRQVKTRKNIGPDLINILDNESAISKIHNKAEIYLLAALESESNFCINPEIIFISLVLIAMLKYDGNYYDNVRSTYTKVYEKYTEPKIEGFIRFLLNKYKKQDNSGSRSWIINVALENAIVPQTFLSAFFEFIFDIYERNFEHDLPQDLYEEFSFVFEGLRSNMLSEGEDIKLDVTQKTYKLIVATKQLIARKEDLDAVIKLSIIIVKFIDKRFWDKEVKIFNPYLKAGYEGWEKHLKGSAHERHLQRKTVSEFRSRWEPKFYMSDNAIYLNPPIHKVKAQYNYKNIAIIIFNDDKEIYRNNTPDIRSIIGGYQINPPKIIIDNPLGNLTYKLVAGNEIIYDSKDKLHRDYIVFNTDGQEIFNNRDFEGTVSICYRKDKANFNNTISKEYYCIGYKLVRIGDIIAIENDLFNFSSMLKPKIFGEFNNNCFICKTGTKNYIPSYKKVNGIVFEADNSSNKFEININSKPYKLSELRYKYFTRNTITRYMVDLELVKCGIYTIEINQLILGKKKKILREQFAYDNTLEFKIEELNNSAYRLQVISNLLAEKIDTETTVDKFEFDIIRFTLDDEEYSYMLPFDTGFYKIDEGKWSPTKEEMWIDDICYESTLKLYDSECDELILYNENGAIIENNIEVKNKGFYKEVYIGFLNSYKLSNKYILLVFTVEGKMKHCIFCYNKCEIDEETTEITFSDDPKKLIITPIFHGKNKVFFEILNKEGEMIYTSKTLTSGQTEILENFNSFEKYKFNFYEKTKGLTLKKNTLLFSTEKTFYVKKDFVGKVFKIDIAYYDLFYSNNHIEKKYYFNKVFIKVTNFFDSNIFRGEIFIETIGGEEKLNAINPVEIELCGEIIDDTINVYITNNGDGLLIDVENHKILNAMEHPTAQLISYYSLSVKGKM</sequence>
<evidence type="ECO:0000313" key="3">
    <source>
        <dbReference type="Proteomes" id="UP000067061"/>
    </source>
</evidence>
<evidence type="ECO:0000313" key="4">
    <source>
        <dbReference type="Proteomes" id="UP000197638"/>
    </source>
</evidence>
<dbReference type="Proteomes" id="UP000067061">
    <property type="component" value="Chromosome"/>
</dbReference>
<dbReference type="EMBL" id="CP013121">
    <property type="protein sequence ID" value="ALM95306.1"/>
    <property type="molecule type" value="Genomic_DNA"/>
</dbReference>
<dbReference type="RefSeq" id="WP_032887561.1">
    <property type="nucleotide sequence ID" value="NZ_CP013121.1"/>
</dbReference>
<evidence type="ECO:0000313" key="1">
    <source>
        <dbReference type="EMBL" id="ALM95306.1"/>
    </source>
</evidence>
<organism evidence="2 4">
    <name type="scientific">Fusobacterium nucleatum subsp. polymorphum</name>
    <name type="common">Fusobacterium polymorphum</name>
    <dbReference type="NCBI Taxonomy" id="76857"/>
    <lineage>
        <taxon>Bacteria</taxon>
        <taxon>Fusobacteriati</taxon>
        <taxon>Fusobacteriota</taxon>
        <taxon>Fusobacteriia</taxon>
        <taxon>Fusobacteriales</taxon>
        <taxon>Fusobacteriaceae</taxon>
        <taxon>Fusobacterium</taxon>
    </lineage>
</organism>
<gene>
    <name evidence="2" type="ORF">CBG61_06170</name>
    <name evidence="1" type="ORF">RO02_12265</name>
</gene>
<reference evidence="1 3" key="1">
    <citation type="submission" date="2015-11" db="EMBL/GenBank/DDBJ databases">
        <authorList>
            <person name="Kook J.-K."/>
            <person name="Park S.-N."/>
            <person name="Lim Y.K."/>
            <person name="Jo E."/>
        </authorList>
    </citation>
    <scope>NUCLEOTIDE SEQUENCE [LARGE SCALE GENOMIC DNA]</scope>
    <source>
        <strain evidence="1 3">ChDC F306</strain>
    </source>
</reference>